<dbReference type="Pfam" id="PF12760">
    <property type="entry name" value="Zn_ribbon_IS1595"/>
    <property type="match status" value="1"/>
</dbReference>
<evidence type="ECO:0000313" key="2">
    <source>
        <dbReference type="EMBL" id="PZD94253.1"/>
    </source>
</evidence>
<reference evidence="2 3" key="1">
    <citation type="submission" date="2018-06" db="EMBL/GenBank/DDBJ databases">
        <title>Paenibacillus imtechensis sp. nov.</title>
        <authorList>
            <person name="Pinnaka A.K."/>
            <person name="Singh H."/>
            <person name="Kaur M."/>
        </authorList>
    </citation>
    <scope>NUCLEOTIDE SEQUENCE [LARGE SCALE GENOMIC DNA]</scope>
    <source>
        <strain evidence="2 3">SMB1</strain>
    </source>
</reference>
<gene>
    <name evidence="2" type="ORF">DNH61_17715</name>
</gene>
<evidence type="ECO:0000313" key="3">
    <source>
        <dbReference type="Proteomes" id="UP000249522"/>
    </source>
</evidence>
<proteinExistence type="predicted"/>
<sequence length="308" mass="34933">MFKMTCGTDNSFTELYQTEADCAAALYCAKWPEGFRCPRCGHHSAYTLQTRRLPLYECTACHRQTSLTAGTVMEGSRTPLLKWFFAIYSICHSSASINAIKLAGLIQVTYKTAWLILHKLRHAITTAESQIRLSNVVRVDCSRFYSLYNVKHQNHRVLLAAQTSTGDHIVQFKSEPVPAAGETQFPYLQTAYVQPDVKQFVHRYIDPSATVINGGHQLVYQLRFWPLRQVLKQASSTLNDAYHGLGTKYLHAYLNEYAFRINAVEREELPAPTLISYCSRVPVITYPQLIGKERAPSLRVYNVMQATA</sequence>
<dbReference type="EMBL" id="QKRB01000053">
    <property type="protein sequence ID" value="PZD94253.1"/>
    <property type="molecule type" value="Genomic_DNA"/>
</dbReference>
<dbReference type="Proteomes" id="UP000249522">
    <property type="component" value="Unassembled WGS sequence"/>
</dbReference>
<dbReference type="AlphaFoldDB" id="A0A2W1L5P5"/>
<name>A0A2W1L5P5_9BACL</name>
<protein>
    <submittedName>
        <fullName evidence="2">DDE transposase</fullName>
    </submittedName>
</protein>
<evidence type="ECO:0000259" key="1">
    <source>
        <dbReference type="Pfam" id="PF12760"/>
    </source>
</evidence>
<organism evidence="2 3">
    <name type="scientific">Paenibacillus sambharensis</name>
    <dbReference type="NCBI Taxonomy" id="1803190"/>
    <lineage>
        <taxon>Bacteria</taxon>
        <taxon>Bacillati</taxon>
        <taxon>Bacillota</taxon>
        <taxon>Bacilli</taxon>
        <taxon>Bacillales</taxon>
        <taxon>Paenibacillaceae</taxon>
        <taxon>Paenibacillus</taxon>
    </lineage>
</organism>
<keyword evidence="3" id="KW-1185">Reference proteome</keyword>
<dbReference type="InterPro" id="IPR024442">
    <property type="entry name" value="Transposase_Zn_ribbon"/>
</dbReference>
<feature type="domain" description="Transposase zinc-ribbon" evidence="1">
    <location>
        <begin position="18"/>
        <end position="64"/>
    </location>
</feature>
<comment type="caution">
    <text evidence="2">The sequence shown here is derived from an EMBL/GenBank/DDBJ whole genome shotgun (WGS) entry which is preliminary data.</text>
</comment>
<accession>A0A2W1L5P5</accession>
<dbReference type="OrthoDB" id="9769409at2"/>